<comment type="caution">
    <text evidence="2">The sequence shown here is derived from an EMBL/GenBank/DDBJ whole genome shotgun (WGS) entry which is preliminary data.</text>
</comment>
<feature type="compositionally biased region" description="Polar residues" evidence="1">
    <location>
        <begin position="1"/>
        <end position="21"/>
    </location>
</feature>
<dbReference type="EMBL" id="CAMAPE010000020">
    <property type="protein sequence ID" value="CAH9089507.1"/>
    <property type="molecule type" value="Genomic_DNA"/>
</dbReference>
<dbReference type="NCBIfam" id="TIGR01589">
    <property type="entry name" value="A_thal_3526"/>
    <property type="match status" value="1"/>
</dbReference>
<dbReference type="PANTHER" id="PTHR31871:SF9">
    <property type="entry name" value="HELICASE WITH ZINC FINGER PROTEIN"/>
    <property type="match status" value="1"/>
</dbReference>
<reference evidence="2" key="1">
    <citation type="submission" date="2022-07" db="EMBL/GenBank/DDBJ databases">
        <authorList>
            <person name="Macas J."/>
            <person name="Novak P."/>
            <person name="Neumann P."/>
        </authorList>
    </citation>
    <scope>NUCLEOTIDE SEQUENCE</scope>
</reference>
<protein>
    <recommendedName>
        <fullName evidence="4">Angiotensin-converting enzyme 2</fullName>
    </recommendedName>
</protein>
<name>A0A9P0Z542_CUSEU</name>
<proteinExistence type="predicted"/>
<dbReference type="AlphaFoldDB" id="A0A9P0Z542"/>
<dbReference type="Pfam" id="PF09713">
    <property type="entry name" value="A_thal_3526"/>
    <property type="match status" value="1"/>
</dbReference>
<organism evidence="2 3">
    <name type="scientific">Cuscuta europaea</name>
    <name type="common">European dodder</name>
    <dbReference type="NCBI Taxonomy" id="41803"/>
    <lineage>
        <taxon>Eukaryota</taxon>
        <taxon>Viridiplantae</taxon>
        <taxon>Streptophyta</taxon>
        <taxon>Embryophyta</taxon>
        <taxon>Tracheophyta</taxon>
        <taxon>Spermatophyta</taxon>
        <taxon>Magnoliopsida</taxon>
        <taxon>eudicotyledons</taxon>
        <taxon>Gunneridae</taxon>
        <taxon>Pentapetalae</taxon>
        <taxon>asterids</taxon>
        <taxon>lamiids</taxon>
        <taxon>Solanales</taxon>
        <taxon>Convolvulaceae</taxon>
        <taxon>Cuscuteae</taxon>
        <taxon>Cuscuta</taxon>
        <taxon>Cuscuta subgen. Cuscuta</taxon>
    </lineage>
</organism>
<accession>A0A9P0Z542</accession>
<evidence type="ECO:0000313" key="2">
    <source>
        <dbReference type="EMBL" id="CAH9089507.1"/>
    </source>
</evidence>
<dbReference type="OrthoDB" id="1286954at2759"/>
<sequence length="351" mass="38784">MPSSQISPDSRNDKPINTTEASVADDGSISASGNDNKKVSREDIALVQNLIERCLQLYMDKDEVVKTLLNRARIDPSFTSLVWRKLEEENADFFQGYYIRLTLKKQIILFNQLLEQQYHLMKYPPILTSASLENSNNCSTATNLPTGYPIMQQPPIPAACHSYVDPMMMSSCQVVNGMPALNDYHPMHMKSGNNMVIESDVAAVAVPHSNGYSAMIDTPITPSSVVSSGHHFPFTTLDTTFISDIVTTAGLQLPSDYCAGSYRNNTLRSLDHYPWNFNLSDLSEDLPNLEVGIVTLIADIGGLGNHHQSSPFLHSDSDILLDSPEQGDSVEEFFVDFSLGPTCSQTDEKLP</sequence>
<keyword evidence="3" id="KW-1185">Reference proteome</keyword>
<gene>
    <name evidence="2" type="ORF">CEURO_LOCUS10937</name>
</gene>
<feature type="region of interest" description="Disordered" evidence="1">
    <location>
        <begin position="1"/>
        <end position="36"/>
    </location>
</feature>
<evidence type="ECO:0008006" key="4">
    <source>
        <dbReference type="Google" id="ProtNLM"/>
    </source>
</evidence>
<dbReference type="PANTHER" id="PTHR31871">
    <property type="entry name" value="OS02G0137100 PROTEIN"/>
    <property type="match status" value="1"/>
</dbReference>
<evidence type="ECO:0000313" key="3">
    <source>
        <dbReference type="Proteomes" id="UP001152484"/>
    </source>
</evidence>
<dbReference type="InterPro" id="IPR006476">
    <property type="entry name" value="CHP01589_pln"/>
</dbReference>
<dbReference type="Proteomes" id="UP001152484">
    <property type="component" value="Unassembled WGS sequence"/>
</dbReference>
<evidence type="ECO:0000256" key="1">
    <source>
        <dbReference type="SAM" id="MobiDB-lite"/>
    </source>
</evidence>